<protein>
    <submittedName>
        <fullName evidence="1">Uncharacterized protein</fullName>
    </submittedName>
</protein>
<gene>
    <name evidence="1" type="ORF">MRATA1EN3_LOCUS23572</name>
</gene>
<reference evidence="1" key="1">
    <citation type="submission" date="2023-05" db="EMBL/GenBank/DDBJ databases">
        <authorList>
            <consortium name="ELIXIR-Norway"/>
        </authorList>
    </citation>
    <scope>NUCLEOTIDE SEQUENCE</scope>
</reference>
<dbReference type="Proteomes" id="UP001162501">
    <property type="component" value="Chromosome 7"/>
</dbReference>
<evidence type="ECO:0000313" key="1">
    <source>
        <dbReference type="EMBL" id="CAI9712359.1"/>
    </source>
</evidence>
<evidence type="ECO:0000313" key="2">
    <source>
        <dbReference type="Proteomes" id="UP001162501"/>
    </source>
</evidence>
<organism evidence="1 2">
    <name type="scientific">Rangifer tarandus platyrhynchus</name>
    <name type="common">Svalbard reindeer</name>
    <dbReference type="NCBI Taxonomy" id="3082113"/>
    <lineage>
        <taxon>Eukaryota</taxon>
        <taxon>Metazoa</taxon>
        <taxon>Chordata</taxon>
        <taxon>Craniata</taxon>
        <taxon>Vertebrata</taxon>
        <taxon>Euteleostomi</taxon>
        <taxon>Mammalia</taxon>
        <taxon>Eutheria</taxon>
        <taxon>Laurasiatheria</taxon>
        <taxon>Artiodactyla</taxon>
        <taxon>Ruminantia</taxon>
        <taxon>Pecora</taxon>
        <taxon>Cervidae</taxon>
        <taxon>Odocoileinae</taxon>
        <taxon>Rangifer</taxon>
    </lineage>
</organism>
<proteinExistence type="predicted"/>
<accession>A0ACB0FI44</accession>
<dbReference type="EMBL" id="OX596091">
    <property type="protein sequence ID" value="CAI9712359.1"/>
    <property type="molecule type" value="Genomic_DNA"/>
</dbReference>
<name>A0ACB0FI44_RANTA</name>
<sequence length="70" mass="7411">MRALGTAPEEDGARRSHLEDPRRRGARTRSLRGLPVPATPGSQALGAGPPSIGCHARSTYLSPPPKEEGR</sequence>